<dbReference type="RefSeq" id="WP_142660560.1">
    <property type="nucleotide sequence ID" value="NZ_CABFVA020000093.1"/>
</dbReference>
<reference evidence="1 2" key="1">
    <citation type="submission" date="2019-09" db="EMBL/GenBank/DDBJ databases">
        <authorList>
            <person name="Cremers G."/>
        </authorList>
    </citation>
    <scope>NUCLEOTIDE SEQUENCE [LARGE SCALE GENOMIC DNA]</scope>
    <source>
        <strain evidence="1">4A</strain>
    </source>
</reference>
<protein>
    <submittedName>
        <fullName evidence="1">26 kDa periplasmic immunogenic protein</fullName>
    </submittedName>
</protein>
<dbReference type="Proteomes" id="UP000334923">
    <property type="component" value="Unassembled WGS sequence"/>
</dbReference>
<accession>A0A5E6MD12</accession>
<sequence length="249" mass="26898">MNGQRQCGRILVGAFLLLWMAWSGSGGIGIAWAEAESVRAVRVHAGAEERAPIDRAVVDFILISEGKTPGEAEKKDEARFAEVRKQVEVVLGGKGSWRTSEIGLMPVMSEEKAKREGREHVAAYRVTRSEAVELAEFTRLPELLGTLFAAGVDEVGGVEWISDRAESLYRKLLGKAMVKAREKAECLAKAAGAQLGPIIHIQEGGGPVQPVARFQRTAMGVHQGASAPVPISGGEMKVRASVQAIYRLW</sequence>
<dbReference type="EMBL" id="CABFVA020000093">
    <property type="protein sequence ID" value="VVM07417.1"/>
    <property type="molecule type" value="Genomic_DNA"/>
</dbReference>
<proteinExistence type="predicted"/>
<evidence type="ECO:0000313" key="2">
    <source>
        <dbReference type="Proteomes" id="UP000334923"/>
    </source>
</evidence>
<dbReference type="Gene3D" id="3.30.110.170">
    <property type="entry name" value="Protein of unknown function (DUF541), domain 1"/>
    <property type="match status" value="1"/>
</dbReference>
<dbReference type="InterPro" id="IPR007497">
    <property type="entry name" value="SIMPL/DUF541"/>
</dbReference>
<dbReference type="InterPro" id="IPR052022">
    <property type="entry name" value="26kDa_periplasmic_antigen"/>
</dbReference>
<organism evidence="1 2">
    <name type="scientific">Methylacidimicrobium tartarophylax</name>
    <dbReference type="NCBI Taxonomy" id="1041768"/>
    <lineage>
        <taxon>Bacteria</taxon>
        <taxon>Pseudomonadati</taxon>
        <taxon>Verrucomicrobiota</taxon>
        <taxon>Methylacidimicrobium</taxon>
    </lineage>
</organism>
<keyword evidence="2" id="KW-1185">Reference proteome</keyword>
<gene>
    <name evidence="1" type="ORF">MAMT_01756</name>
</gene>
<dbReference type="Gene3D" id="3.30.70.2970">
    <property type="entry name" value="Protein of unknown function (DUF541), domain 2"/>
    <property type="match status" value="1"/>
</dbReference>
<dbReference type="PANTHER" id="PTHR34387:SF1">
    <property type="entry name" value="PERIPLASMIC IMMUNOGENIC PROTEIN"/>
    <property type="match status" value="1"/>
</dbReference>
<dbReference type="PANTHER" id="PTHR34387">
    <property type="entry name" value="SLR1258 PROTEIN"/>
    <property type="match status" value="1"/>
</dbReference>
<name>A0A5E6MD12_9BACT</name>
<dbReference type="AlphaFoldDB" id="A0A5E6MD12"/>
<dbReference type="GO" id="GO:0006974">
    <property type="term" value="P:DNA damage response"/>
    <property type="evidence" value="ECO:0007669"/>
    <property type="project" value="TreeGrafter"/>
</dbReference>
<dbReference type="Pfam" id="PF04402">
    <property type="entry name" value="SIMPL"/>
    <property type="match status" value="1"/>
</dbReference>
<evidence type="ECO:0000313" key="1">
    <source>
        <dbReference type="EMBL" id="VVM07417.1"/>
    </source>
</evidence>
<dbReference type="OrthoDB" id="9785192at2"/>